<dbReference type="Pfam" id="PF11121">
    <property type="entry name" value="DUF2639"/>
    <property type="match status" value="1"/>
</dbReference>
<keyword evidence="2" id="KW-1185">Reference proteome</keyword>
<dbReference type="OrthoDB" id="2738543at2"/>
<accession>A0A7X2S227</accession>
<dbReference type="EMBL" id="WMIB01000001">
    <property type="protein sequence ID" value="MTH51836.1"/>
    <property type="molecule type" value="Genomic_DNA"/>
</dbReference>
<protein>
    <submittedName>
        <fullName evidence="1">DUF2639 domain-containing protein</fullName>
    </submittedName>
</protein>
<reference evidence="1 2" key="1">
    <citation type="journal article" date="2017" name="Int. J. Syst. Evol. Microbiol.">
        <title>Bacillus mangrovi sp. nov., isolated from a sediment sample from a mangrove forest.</title>
        <authorList>
            <person name="Gupta V."/>
            <person name="Singh P.K."/>
            <person name="Korpole S."/>
            <person name="Tanuku N.R.S."/>
            <person name="Pinnaka A.K."/>
        </authorList>
    </citation>
    <scope>NUCLEOTIDE SEQUENCE [LARGE SCALE GENOMIC DNA]</scope>
    <source>
        <strain evidence="1 2">KCTC 33872</strain>
    </source>
</reference>
<dbReference type="Proteomes" id="UP000434639">
    <property type="component" value="Unassembled WGS sequence"/>
</dbReference>
<dbReference type="AlphaFoldDB" id="A0A7X2S227"/>
<organism evidence="1 2">
    <name type="scientific">Metabacillus mangrovi</name>
    <dbReference type="NCBI Taxonomy" id="1491830"/>
    <lineage>
        <taxon>Bacteria</taxon>
        <taxon>Bacillati</taxon>
        <taxon>Bacillota</taxon>
        <taxon>Bacilli</taxon>
        <taxon>Bacillales</taxon>
        <taxon>Bacillaceae</taxon>
        <taxon>Metabacillus</taxon>
    </lineage>
</organism>
<sequence length="52" mass="6270">MGYFQLAYKGSKGWYISELKKAGISRHPTEQRKLELYKTHIIRKIWNSKKEE</sequence>
<proteinExistence type="predicted"/>
<dbReference type="InterPro" id="IPR022580">
    <property type="entry name" value="DUF2639"/>
</dbReference>
<evidence type="ECO:0000313" key="1">
    <source>
        <dbReference type="EMBL" id="MTH51836.1"/>
    </source>
</evidence>
<evidence type="ECO:0000313" key="2">
    <source>
        <dbReference type="Proteomes" id="UP000434639"/>
    </source>
</evidence>
<comment type="caution">
    <text evidence="1">The sequence shown here is derived from an EMBL/GenBank/DDBJ whole genome shotgun (WGS) entry which is preliminary data.</text>
</comment>
<gene>
    <name evidence="1" type="ORF">GKZ89_00345</name>
</gene>
<name>A0A7X2S227_9BACI</name>